<dbReference type="InterPro" id="IPR055315">
    <property type="entry name" value="Cramped-like"/>
</dbReference>
<dbReference type="GO" id="GO:0003682">
    <property type="term" value="F:chromatin binding"/>
    <property type="evidence" value="ECO:0007669"/>
    <property type="project" value="InterPro"/>
</dbReference>
<name>A0A1D1Y747_9ARAE</name>
<dbReference type="GO" id="GO:0016301">
    <property type="term" value="F:kinase activity"/>
    <property type="evidence" value="ECO:0007669"/>
    <property type="project" value="UniProtKB-KW"/>
</dbReference>
<evidence type="ECO:0000259" key="3">
    <source>
        <dbReference type="PROSITE" id="PS51293"/>
    </source>
</evidence>
<keyword evidence="4" id="KW-0418">Kinase</keyword>
<dbReference type="GO" id="GO:0003677">
    <property type="term" value="F:DNA binding"/>
    <property type="evidence" value="ECO:0007669"/>
    <property type="project" value="UniProtKB-KW"/>
</dbReference>
<reference evidence="4" key="1">
    <citation type="submission" date="2015-07" db="EMBL/GenBank/DDBJ databases">
        <title>Transcriptome Assembly of Anthurium amnicola.</title>
        <authorList>
            <person name="Suzuki J."/>
        </authorList>
    </citation>
    <scope>NUCLEOTIDE SEQUENCE</scope>
</reference>
<keyword evidence="4" id="KW-0808">Transferase</keyword>
<dbReference type="PANTHER" id="PTHR21677:SF1">
    <property type="entry name" value="PROTEIN CRAMPED-LIKE"/>
    <property type="match status" value="1"/>
</dbReference>
<dbReference type="GO" id="GO:0005634">
    <property type="term" value="C:nucleus"/>
    <property type="evidence" value="ECO:0007669"/>
    <property type="project" value="TreeGrafter"/>
</dbReference>
<keyword evidence="1" id="KW-0238">DNA-binding</keyword>
<dbReference type="InterPro" id="IPR017884">
    <property type="entry name" value="SANT_dom"/>
</dbReference>
<dbReference type="EMBL" id="GDJX01017461">
    <property type="protein sequence ID" value="JAT50475.1"/>
    <property type="molecule type" value="Transcribed_RNA"/>
</dbReference>
<evidence type="ECO:0000313" key="4">
    <source>
        <dbReference type="EMBL" id="JAT50475.1"/>
    </source>
</evidence>
<dbReference type="GO" id="GO:0007389">
    <property type="term" value="P:pattern specification process"/>
    <property type="evidence" value="ECO:0007669"/>
    <property type="project" value="TreeGrafter"/>
</dbReference>
<sequence>MVSIWSANSYAVLGFQLGGLKMPPQSEANSNILASASSENISAKVGDEGVPALSSSAAATSQKLVKKPTRQWAAWTRQEEESFFNALRQVGKNFEKITCRVQSKN</sequence>
<dbReference type="SUPFAM" id="SSF46689">
    <property type="entry name" value="Homeodomain-like"/>
    <property type="match status" value="1"/>
</dbReference>
<dbReference type="InterPro" id="IPR009057">
    <property type="entry name" value="Homeodomain-like_sf"/>
</dbReference>
<keyword evidence="2" id="KW-0539">Nucleus</keyword>
<dbReference type="PANTHER" id="PTHR21677">
    <property type="entry name" value="CRAMPED PROTEIN"/>
    <property type="match status" value="1"/>
</dbReference>
<accession>A0A1D1Y747</accession>
<dbReference type="PROSITE" id="PS51293">
    <property type="entry name" value="SANT"/>
    <property type="match status" value="1"/>
</dbReference>
<dbReference type="Gene3D" id="1.20.58.1880">
    <property type="match status" value="1"/>
</dbReference>
<feature type="domain" description="SANT" evidence="3">
    <location>
        <begin position="75"/>
        <end position="105"/>
    </location>
</feature>
<dbReference type="AlphaFoldDB" id="A0A1D1Y747"/>
<organism evidence="4">
    <name type="scientific">Anthurium amnicola</name>
    <dbReference type="NCBI Taxonomy" id="1678845"/>
    <lineage>
        <taxon>Eukaryota</taxon>
        <taxon>Viridiplantae</taxon>
        <taxon>Streptophyta</taxon>
        <taxon>Embryophyta</taxon>
        <taxon>Tracheophyta</taxon>
        <taxon>Spermatophyta</taxon>
        <taxon>Magnoliopsida</taxon>
        <taxon>Liliopsida</taxon>
        <taxon>Araceae</taxon>
        <taxon>Pothoideae</taxon>
        <taxon>Potheae</taxon>
        <taxon>Anthurium</taxon>
    </lineage>
</organism>
<feature type="non-terminal residue" evidence="4">
    <location>
        <position position="105"/>
    </location>
</feature>
<evidence type="ECO:0000256" key="1">
    <source>
        <dbReference type="ARBA" id="ARBA00023125"/>
    </source>
</evidence>
<proteinExistence type="predicted"/>
<protein>
    <submittedName>
        <fullName evidence="4">TSL-kinase interacting protein 1</fullName>
    </submittedName>
</protein>
<gene>
    <name evidence="4" type="primary">TKI1_2</name>
    <name evidence="4" type="ORF">g.111908</name>
</gene>
<evidence type="ECO:0000256" key="2">
    <source>
        <dbReference type="ARBA" id="ARBA00023242"/>
    </source>
</evidence>